<feature type="transmembrane region" description="Helical" evidence="7">
    <location>
        <begin position="170"/>
        <end position="193"/>
    </location>
</feature>
<evidence type="ECO:0000313" key="8">
    <source>
        <dbReference type="EMBL" id="GAA3921601.1"/>
    </source>
</evidence>
<keyword evidence="6 7" id="KW-0472">Membrane</keyword>
<feature type="transmembrane region" description="Helical" evidence="7">
    <location>
        <begin position="134"/>
        <end position="158"/>
    </location>
</feature>
<gene>
    <name evidence="8" type="primary">cbiM</name>
    <name evidence="8" type="ORF">GCM10022277_16850</name>
</gene>
<evidence type="ECO:0000313" key="9">
    <source>
        <dbReference type="Proteomes" id="UP001501565"/>
    </source>
</evidence>
<proteinExistence type="predicted"/>
<evidence type="ECO:0000256" key="5">
    <source>
        <dbReference type="ARBA" id="ARBA00022989"/>
    </source>
</evidence>
<dbReference type="EMBL" id="BAABBN010000004">
    <property type="protein sequence ID" value="GAA3921601.1"/>
    <property type="molecule type" value="Genomic_DNA"/>
</dbReference>
<keyword evidence="3" id="KW-1003">Cell membrane</keyword>
<dbReference type="Gene3D" id="1.10.1760.20">
    <property type="match status" value="1"/>
</dbReference>
<dbReference type="RefSeq" id="WP_344797445.1">
    <property type="nucleotide sequence ID" value="NZ_BAABBN010000004.1"/>
</dbReference>
<comment type="caution">
    <text evidence="8">The sequence shown here is derived from an EMBL/GenBank/DDBJ whole genome shotgun (WGS) entry which is preliminary data.</text>
</comment>
<organism evidence="8 9">
    <name type="scientific">Litoribacillus peritrichatus</name>
    <dbReference type="NCBI Taxonomy" id="718191"/>
    <lineage>
        <taxon>Bacteria</taxon>
        <taxon>Pseudomonadati</taxon>
        <taxon>Pseudomonadota</taxon>
        <taxon>Gammaproteobacteria</taxon>
        <taxon>Oceanospirillales</taxon>
        <taxon>Oceanospirillaceae</taxon>
        <taxon>Litoribacillus</taxon>
    </lineage>
</organism>
<evidence type="ECO:0000256" key="3">
    <source>
        <dbReference type="ARBA" id="ARBA00022475"/>
    </source>
</evidence>
<feature type="transmembrane region" description="Helical" evidence="7">
    <location>
        <begin position="40"/>
        <end position="57"/>
    </location>
</feature>
<comment type="subcellular location">
    <subcellularLocation>
        <location evidence="1">Cell membrane</location>
        <topology evidence="1">Multi-pass membrane protein</topology>
    </subcellularLocation>
</comment>
<reference evidence="9" key="1">
    <citation type="journal article" date="2019" name="Int. J. Syst. Evol. Microbiol.">
        <title>The Global Catalogue of Microorganisms (GCM) 10K type strain sequencing project: providing services to taxonomists for standard genome sequencing and annotation.</title>
        <authorList>
            <consortium name="The Broad Institute Genomics Platform"/>
            <consortium name="The Broad Institute Genome Sequencing Center for Infectious Disease"/>
            <person name="Wu L."/>
            <person name="Ma J."/>
        </authorList>
    </citation>
    <scope>NUCLEOTIDE SEQUENCE [LARGE SCALE GENOMIC DNA]</scope>
    <source>
        <strain evidence="9">JCM 17551</strain>
    </source>
</reference>
<protein>
    <submittedName>
        <fullName evidence="8">Cobalt transporter CbiM</fullName>
    </submittedName>
</protein>
<dbReference type="Proteomes" id="UP001501565">
    <property type="component" value="Unassembled WGS sequence"/>
</dbReference>
<evidence type="ECO:0000256" key="4">
    <source>
        <dbReference type="ARBA" id="ARBA00022692"/>
    </source>
</evidence>
<evidence type="ECO:0000256" key="7">
    <source>
        <dbReference type="SAM" id="Phobius"/>
    </source>
</evidence>
<dbReference type="NCBIfam" id="NF004905">
    <property type="entry name" value="PRK06265.1-5"/>
    <property type="match status" value="1"/>
</dbReference>
<dbReference type="Pfam" id="PF01891">
    <property type="entry name" value="CbiM"/>
    <property type="match status" value="1"/>
</dbReference>
<sequence>MAHIPDGVLALPVVVSGALATATLAGLAFKRLNNENIPQAAVLAAAFFVSSLVSVPVGPSSVHLLLNGLMGVILGWTAVPAILVALLMQAIFFGHGGLIALGVNAFNIAAPALLCGFIIRPFILRSFAESNRSIAMLGACAGLLGAGLTGVLVGLSLVVSGSEYLASSKVILATYIPLILAEAAITAVTLSFISKVSPELLGVKPS</sequence>
<dbReference type="InterPro" id="IPR002751">
    <property type="entry name" value="CbiM/NikMN"/>
</dbReference>
<feature type="transmembrane region" description="Helical" evidence="7">
    <location>
        <begin position="7"/>
        <end position="28"/>
    </location>
</feature>
<name>A0ABP7MEV4_9GAMM</name>
<feature type="transmembrane region" description="Helical" evidence="7">
    <location>
        <begin position="98"/>
        <end position="122"/>
    </location>
</feature>
<keyword evidence="4 7" id="KW-0812">Transmembrane</keyword>
<keyword evidence="5 7" id="KW-1133">Transmembrane helix</keyword>
<feature type="transmembrane region" description="Helical" evidence="7">
    <location>
        <begin position="69"/>
        <end position="92"/>
    </location>
</feature>
<evidence type="ECO:0000256" key="2">
    <source>
        <dbReference type="ARBA" id="ARBA00022448"/>
    </source>
</evidence>
<accession>A0ABP7MEV4</accession>
<keyword evidence="2" id="KW-0813">Transport</keyword>
<dbReference type="PANTHER" id="PTHR34229">
    <property type="entry name" value="METAL TRANSPORT PROTEIN HI_1621-RELATED"/>
    <property type="match status" value="1"/>
</dbReference>
<keyword evidence="9" id="KW-1185">Reference proteome</keyword>
<dbReference type="NCBIfam" id="NF004903">
    <property type="entry name" value="PRK06265.1-3"/>
    <property type="match status" value="1"/>
</dbReference>
<dbReference type="PANTHER" id="PTHR34229:SF1">
    <property type="entry name" value="METAL TRANSPORT PROTEIN HI_1621-RELATED"/>
    <property type="match status" value="1"/>
</dbReference>
<evidence type="ECO:0000256" key="6">
    <source>
        <dbReference type="ARBA" id="ARBA00023136"/>
    </source>
</evidence>
<evidence type="ECO:0000256" key="1">
    <source>
        <dbReference type="ARBA" id="ARBA00004651"/>
    </source>
</evidence>